<gene>
    <name evidence="1" type="ORF">COV29_00640</name>
</gene>
<sequence length="81" mass="8791">MSALSAPEPMWPVSRKERTMEKCLVGISPHVVQIAGLIPGVPGFATRNGYASVASDKAMVAWSSARRRSIYRTELGILVSF</sequence>
<dbReference type="Proteomes" id="UP000228496">
    <property type="component" value="Unassembled WGS sequence"/>
</dbReference>
<organism evidence="1 2">
    <name type="scientific">Candidatus Yanofskybacteria bacterium CG10_big_fil_rev_8_21_14_0_10_36_16</name>
    <dbReference type="NCBI Taxonomy" id="1975096"/>
    <lineage>
        <taxon>Bacteria</taxon>
        <taxon>Candidatus Yanofskyibacteriota</taxon>
    </lineage>
</organism>
<name>A0A2J0Q8F3_9BACT</name>
<comment type="caution">
    <text evidence="1">The sequence shown here is derived from an EMBL/GenBank/DDBJ whole genome shotgun (WGS) entry which is preliminary data.</text>
</comment>
<dbReference type="AlphaFoldDB" id="A0A2J0Q8F3"/>
<proteinExistence type="predicted"/>
<protein>
    <submittedName>
        <fullName evidence="1">Uncharacterized protein</fullName>
    </submittedName>
</protein>
<evidence type="ECO:0000313" key="1">
    <source>
        <dbReference type="EMBL" id="PJE51475.1"/>
    </source>
</evidence>
<dbReference type="EMBL" id="PCXQ01000002">
    <property type="protein sequence ID" value="PJE51475.1"/>
    <property type="molecule type" value="Genomic_DNA"/>
</dbReference>
<evidence type="ECO:0000313" key="2">
    <source>
        <dbReference type="Proteomes" id="UP000228496"/>
    </source>
</evidence>
<accession>A0A2J0Q8F3</accession>
<reference evidence="1 2" key="1">
    <citation type="submission" date="2017-09" db="EMBL/GenBank/DDBJ databases">
        <title>Depth-based differentiation of microbial function through sediment-hosted aquifers and enrichment of novel symbionts in the deep terrestrial subsurface.</title>
        <authorList>
            <person name="Probst A.J."/>
            <person name="Ladd B."/>
            <person name="Jarett J.K."/>
            <person name="Geller-Mcgrath D.E."/>
            <person name="Sieber C.M."/>
            <person name="Emerson J.B."/>
            <person name="Anantharaman K."/>
            <person name="Thomas B.C."/>
            <person name="Malmstrom R."/>
            <person name="Stieglmeier M."/>
            <person name="Klingl A."/>
            <person name="Woyke T."/>
            <person name="Ryan C.M."/>
            <person name="Banfield J.F."/>
        </authorList>
    </citation>
    <scope>NUCLEOTIDE SEQUENCE [LARGE SCALE GENOMIC DNA]</scope>
    <source>
        <strain evidence="1">CG10_big_fil_rev_8_21_14_0_10_36_16</strain>
    </source>
</reference>